<evidence type="ECO:0000313" key="2">
    <source>
        <dbReference type="Proteomes" id="UP000007435"/>
    </source>
</evidence>
<proteinExistence type="predicted"/>
<dbReference type="Proteomes" id="UP000007435">
    <property type="component" value="Chromosome"/>
</dbReference>
<name>E4RTS1_LEAB4</name>
<reference evidence="1 2" key="2">
    <citation type="journal article" date="2011" name="Stand. Genomic Sci.">
        <title>Complete genome sequence of Leadbetterella byssophila type strain (4M15).</title>
        <authorList>
            <person name="Abt B."/>
            <person name="Teshima H."/>
            <person name="Lucas S."/>
            <person name="Lapidus A."/>
            <person name="Del Rio T.G."/>
            <person name="Nolan M."/>
            <person name="Tice H."/>
            <person name="Cheng J.F."/>
            <person name="Pitluck S."/>
            <person name="Liolios K."/>
            <person name="Pagani I."/>
            <person name="Ivanova N."/>
            <person name="Mavromatis K."/>
            <person name="Pati A."/>
            <person name="Tapia R."/>
            <person name="Han C."/>
            <person name="Goodwin L."/>
            <person name="Chen A."/>
            <person name="Palaniappan K."/>
            <person name="Land M."/>
            <person name="Hauser L."/>
            <person name="Chang Y.J."/>
            <person name="Jeffries C.D."/>
            <person name="Rohde M."/>
            <person name="Goker M."/>
            <person name="Tindall B.J."/>
            <person name="Detter J.C."/>
            <person name="Woyke T."/>
            <person name="Bristow J."/>
            <person name="Eisen J.A."/>
            <person name="Markowitz V."/>
            <person name="Hugenholtz P."/>
            <person name="Klenk H.P."/>
            <person name="Kyrpides N.C."/>
        </authorList>
    </citation>
    <scope>NUCLEOTIDE SEQUENCE [LARGE SCALE GENOMIC DNA]</scope>
    <source>
        <strain evidence="2">DSM 17132 / JCM 16389 / KACC 11308 / NBRC 106382 / 4M15</strain>
    </source>
</reference>
<sequence>MKFNIFQIDRSIPLPFNSPNLSKKVGSWGTANLPILKERSTQDRTPALVDVNSETFNHQKAIVPQEFDLGEPLLLTKEWINSCTQHFVFSIKPTPFTRSKLTYNCKHFL</sequence>
<dbReference type="AlphaFoldDB" id="E4RTS1"/>
<dbReference type="KEGG" id="lby:Lbys_2099"/>
<dbReference type="STRING" id="649349.Lbys_2099"/>
<reference key="1">
    <citation type="submission" date="2010-11" db="EMBL/GenBank/DDBJ databases">
        <title>The complete genome of Leadbetterella byssophila DSM 17132.</title>
        <authorList>
            <consortium name="US DOE Joint Genome Institute (JGI-PGF)"/>
            <person name="Lucas S."/>
            <person name="Copeland A."/>
            <person name="Lapidus A."/>
            <person name="Glavina del Rio T."/>
            <person name="Dalin E."/>
            <person name="Tice H."/>
            <person name="Bruce D."/>
            <person name="Goodwin L."/>
            <person name="Pitluck S."/>
            <person name="Kyrpides N."/>
            <person name="Mavromatis K."/>
            <person name="Ivanova N."/>
            <person name="Teshima H."/>
            <person name="Brettin T."/>
            <person name="Detter J.C."/>
            <person name="Han C."/>
            <person name="Tapia R."/>
            <person name="Land M."/>
            <person name="Hauser L."/>
            <person name="Markowitz V."/>
            <person name="Cheng J.-F."/>
            <person name="Hugenholtz P."/>
            <person name="Woyke T."/>
            <person name="Wu D."/>
            <person name="Tindall B."/>
            <person name="Pomrenke H.G."/>
            <person name="Brambilla E."/>
            <person name="Klenk H.-P."/>
            <person name="Eisen J.A."/>
        </authorList>
    </citation>
    <scope>NUCLEOTIDE SEQUENCE [LARGE SCALE GENOMIC DNA]</scope>
    <source>
        <strain>DSM 17132</strain>
    </source>
</reference>
<keyword evidence="2" id="KW-1185">Reference proteome</keyword>
<dbReference type="RefSeq" id="WP_013408841.1">
    <property type="nucleotide sequence ID" value="NC_014655.1"/>
</dbReference>
<organism evidence="1 2">
    <name type="scientific">Leadbetterella byssophila (strain DSM 17132 / JCM 16389 / KACC 11308 / NBRC 106382 / 4M15)</name>
    <dbReference type="NCBI Taxonomy" id="649349"/>
    <lineage>
        <taxon>Bacteria</taxon>
        <taxon>Pseudomonadati</taxon>
        <taxon>Bacteroidota</taxon>
        <taxon>Cytophagia</taxon>
        <taxon>Cytophagales</taxon>
        <taxon>Leadbetterellaceae</taxon>
        <taxon>Leadbetterella</taxon>
    </lineage>
</organism>
<evidence type="ECO:0000313" key="1">
    <source>
        <dbReference type="EMBL" id="ADQ17795.1"/>
    </source>
</evidence>
<dbReference type="EMBL" id="CP002305">
    <property type="protein sequence ID" value="ADQ17795.1"/>
    <property type="molecule type" value="Genomic_DNA"/>
</dbReference>
<accession>E4RTS1</accession>
<gene>
    <name evidence="1" type="ordered locus">Lbys_2099</name>
</gene>
<protein>
    <submittedName>
        <fullName evidence="1">Uncharacterized protein</fullName>
    </submittedName>
</protein>
<dbReference type="HOGENOM" id="CLU_2180532_0_0_10"/>